<dbReference type="AlphaFoldDB" id="A0AAW2D4R1"/>
<dbReference type="EMBL" id="JAZDWU010000004">
    <property type="protein sequence ID" value="KAL0004708.1"/>
    <property type="molecule type" value="Genomic_DNA"/>
</dbReference>
<evidence type="ECO:0000313" key="2">
    <source>
        <dbReference type="EMBL" id="KAL0004708.1"/>
    </source>
</evidence>
<protein>
    <recommendedName>
        <fullName evidence="1">Reverse transcriptase zinc-binding domain-containing protein</fullName>
    </recommendedName>
</protein>
<gene>
    <name evidence="2" type="ORF">SO802_012269</name>
</gene>
<comment type="caution">
    <text evidence="2">The sequence shown here is derived from an EMBL/GenBank/DDBJ whole genome shotgun (WGS) entry which is preliminary data.</text>
</comment>
<feature type="domain" description="Reverse transcriptase zinc-binding" evidence="1">
    <location>
        <begin position="16"/>
        <end position="93"/>
    </location>
</feature>
<dbReference type="Pfam" id="PF13966">
    <property type="entry name" value="zf-RVT"/>
    <property type="match status" value="1"/>
</dbReference>
<sequence>MPRDKLVWAATPNGKFTVKSAYWLALDMKRVENESTSGPSGLQQLWRSIWSADVPNKIKNFAWRACQNTLPTKANLFHRKVISSEVCEHCDQGMALVQQILNLLTSWPSREIYGTTGMGFDMVMCQNL</sequence>
<keyword evidence="3" id="KW-1185">Reference proteome</keyword>
<reference evidence="2 3" key="1">
    <citation type="submission" date="2024-01" db="EMBL/GenBank/DDBJ databases">
        <title>A telomere-to-telomere, gap-free genome of sweet tea (Lithocarpus litseifolius).</title>
        <authorList>
            <person name="Zhou J."/>
        </authorList>
    </citation>
    <scope>NUCLEOTIDE SEQUENCE [LARGE SCALE GENOMIC DNA]</scope>
    <source>
        <strain evidence="2">Zhou-2022a</strain>
        <tissue evidence="2">Leaf</tissue>
    </source>
</reference>
<dbReference type="InterPro" id="IPR026960">
    <property type="entry name" value="RVT-Znf"/>
</dbReference>
<dbReference type="Proteomes" id="UP001459277">
    <property type="component" value="Unassembled WGS sequence"/>
</dbReference>
<evidence type="ECO:0000313" key="3">
    <source>
        <dbReference type="Proteomes" id="UP001459277"/>
    </source>
</evidence>
<evidence type="ECO:0000259" key="1">
    <source>
        <dbReference type="Pfam" id="PF13966"/>
    </source>
</evidence>
<name>A0AAW2D4R1_9ROSI</name>
<proteinExistence type="predicted"/>
<organism evidence="2 3">
    <name type="scientific">Lithocarpus litseifolius</name>
    <dbReference type="NCBI Taxonomy" id="425828"/>
    <lineage>
        <taxon>Eukaryota</taxon>
        <taxon>Viridiplantae</taxon>
        <taxon>Streptophyta</taxon>
        <taxon>Embryophyta</taxon>
        <taxon>Tracheophyta</taxon>
        <taxon>Spermatophyta</taxon>
        <taxon>Magnoliopsida</taxon>
        <taxon>eudicotyledons</taxon>
        <taxon>Gunneridae</taxon>
        <taxon>Pentapetalae</taxon>
        <taxon>rosids</taxon>
        <taxon>fabids</taxon>
        <taxon>Fagales</taxon>
        <taxon>Fagaceae</taxon>
        <taxon>Lithocarpus</taxon>
    </lineage>
</organism>
<accession>A0AAW2D4R1</accession>